<organism evidence="3">
    <name type="scientific">Tanacetum cinerariifolium</name>
    <name type="common">Dalmatian daisy</name>
    <name type="synonym">Chrysanthemum cinerariifolium</name>
    <dbReference type="NCBI Taxonomy" id="118510"/>
    <lineage>
        <taxon>Eukaryota</taxon>
        <taxon>Viridiplantae</taxon>
        <taxon>Streptophyta</taxon>
        <taxon>Embryophyta</taxon>
        <taxon>Tracheophyta</taxon>
        <taxon>Spermatophyta</taxon>
        <taxon>Magnoliopsida</taxon>
        <taxon>eudicotyledons</taxon>
        <taxon>Gunneridae</taxon>
        <taxon>Pentapetalae</taxon>
        <taxon>asterids</taxon>
        <taxon>campanulids</taxon>
        <taxon>Asterales</taxon>
        <taxon>Asteraceae</taxon>
        <taxon>Asteroideae</taxon>
        <taxon>Anthemideae</taxon>
        <taxon>Anthemidinae</taxon>
        <taxon>Tanacetum</taxon>
    </lineage>
</organism>
<evidence type="ECO:0000256" key="2">
    <source>
        <dbReference type="SAM" id="Phobius"/>
    </source>
</evidence>
<comment type="caution">
    <text evidence="3">The sequence shown here is derived from an EMBL/GenBank/DDBJ whole genome shotgun (WGS) entry which is preliminary data.</text>
</comment>
<keyword evidence="2" id="KW-1133">Transmembrane helix</keyword>
<feature type="coiled-coil region" evidence="1">
    <location>
        <begin position="172"/>
        <end position="199"/>
    </location>
</feature>
<sequence length="535" mass="58803">VNVSTQSRFMMKLEKSIGVSRSSLKEEHIIPKFNRAKKLLYKINELRAISGHMLGATGVQVPEDDLDNLHVRIKEGTLELEDPQELLGSNLLGTFLLAALSFLVYTIVTAGLSMLVTIGMGSLGGTIVGVIILVKGQTFPTSFNVRPVGFHETEAAKSVHLRARVFASEVTEKKHASKIDALKQKNLALENEKGSLDGKVVELQSLVSTKDLELKELNTVVSSLRSQKDGLVSQVHELEVTCSSLRERLSGYENFTDRLEEFQDAQLKVVNDKVAKLDADLAEMACHLEEKFYPHLLTTISRQRWLLTHGLKLVLVKCLNSSEYLTALRSAISRSIKKVMQDGLAGEIAHGKEGRSLTNVDAYNPSAKADFNSALQELCELDYPLLAELKSHKDTSVEDIMNLLRLEGPLADAPGMGDLQPDIEQLKVPIHRSEDQVVLRETSLSFSHSVSHSRVELIRANIAAECTSASVPAATTMTLSTTFASASSISLITVDDYEIVHADGQECPQGNVQEDAAMVEIEEDLDTTLKRDFLS</sequence>
<protein>
    <recommendedName>
        <fullName evidence="4">Transposase (Putative), gypsy type</fullName>
    </recommendedName>
</protein>
<feature type="transmembrane region" description="Helical" evidence="2">
    <location>
        <begin position="115"/>
        <end position="134"/>
    </location>
</feature>
<feature type="non-terminal residue" evidence="3">
    <location>
        <position position="1"/>
    </location>
</feature>
<proteinExistence type="predicted"/>
<name>A0A699HY93_TANCI</name>
<reference evidence="3" key="1">
    <citation type="journal article" date="2019" name="Sci. Rep.">
        <title>Draft genome of Tanacetum cinerariifolium, the natural source of mosquito coil.</title>
        <authorList>
            <person name="Yamashiro T."/>
            <person name="Shiraishi A."/>
            <person name="Satake H."/>
            <person name="Nakayama K."/>
        </authorList>
    </citation>
    <scope>NUCLEOTIDE SEQUENCE</scope>
</reference>
<keyword evidence="2" id="KW-0472">Membrane</keyword>
<accession>A0A699HY93</accession>
<keyword evidence="1" id="KW-0175">Coiled coil</keyword>
<feature type="transmembrane region" description="Helical" evidence="2">
    <location>
        <begin position="87"/>
        <end position="108"/>
    </location>
</feature>
<dbReference type="AlphaFoldDB" id="A0A699HY93"/>
<evidence type="ECO:0000256" key="1">
    <source>
        <dbReference type="SAM" id="Coils"/>
    </source>
</evidence>
<dbReference type="EMBL" id="BKCJ010210712">
    <property type="protein sequence ID" value="GEY79813.1"/>
    <property type="molecule type" value="Genomic_DNA"/>
</dbReference>
<gene>
    <name evidence="3" type="ORF">Tci_451787</name>
</gene>
<evidence type="ECO:0008006" key="4">
    <source>
        <dbReference type="Google" id="ProtNLM"/>
    </source>
</evidence>
<keyword evidence="2" id="KW-0812">Transmembrane</keyword>
<evidence type="ECO:0000313" key="3">
    <source>
        <dbReference type="EMBL" id="GEY79813.1"/>
    </source>
</evidence>